<dbReference type="GO" id="GO:0016787">
    <property type="term" value="F:hydrolase activity"/>
    <property type="evidence" value="ECO:0007669"/>
    <property type="project" value="UniProtKB-KW"/>
</dbReference>
<feature type="domain" description="Cell wall hydrolase SleB" evidence="2">
    <location>
        <begin position="127"/>
        <end position="236"/>
    </location>
</feature>
<gene>
    <name evidence="3" type="ORF">ACFOOT_20500</name>
</gene>
<dbReference type="InterPro" id="IPR011105">
    <property type="entry name" value="Cell_wall_hydrolase_SleB"/>
</dbReference>
<dbReference type="InterPro" id="IPR042047">
    <property type="entry name" value="SleB_dom1"/>
</dbReference>
<protein>
    <submittedName>
        <fullName evidence="3">Cell wall hydrolase</fullName>
    </submittedName>
</protein>
<dbReference type="Gene3D" id="1.10.10.2520">
    <property type="entry name" value="Cell wall hydrolase SleB, domain 1"/>
    <property type="match status" value="1"/>
</dbReference>
<evidence type="ECO:0000313" key="4">
    <source>
        <dbReference type="Proteomes" id="UP001595683"/>
    </source>
</evidence>
<accession>A0ABV7VAD9</accession>
<name>A0ABV7VAD9_9SPHN</name>
<proteinExistence type="predicted"/>
<comment type="caution">
    <text evidence="3">The sequence shown here is derived from an EMBL/GenBank/DDBJ whole genome shotgun (WGS) entry which is preliminary data.</text>
</comment>
<evidence type="ECO:0000313" key="3">
    <source>
        <dbReference type="EMBL" id="MFC3673806.1"/>
    </source>
</evidence>
<feature type="transmembrane region" description="Helical" evidence="1">
    <location>
        <begin position="23"/>
        <end position="44"/>
    </location>
</feature>
<keyword evidence="4" id="KW-1185">Reference proteome</keyword>
<keyword evidence="1" id="KW-0812">Transmembrane</keyword>
<evidence type="ECO:0000256" key="1">
    <source>
        <dbReference type="SAM" id="Phobius"/>
    </source>
</evidence>
<dbReference type="EMBL" id="JBHRYE010000053">
    <property type="protein sequence ID" value="MFC3673806.1"/>
    <property type="molecule type" value="Genomic_DNA"/>
</dbReference>
<dbReference type="RefSeq" id="WP_191324660.1">
    <property type="nucleotide sequence ID" value="NZ_BMZP01000010.1"/>
</dbReference>
<keyword evidence="3" id="KW-0378">Hydrolase</keyword>
<reference evidence="4" key="1">
    <citation type="journal article" date="2019" name="Int. J. Syst. Evol. Microbiol.">
        <title>The Global Catalogue of Microorganisms (GCM) 10K type strain sequencing project: providing services to taxonomists for standard genome sequencing and annotation.</title>
        <authorList>
            <consortium name="The Broad Institute Genomics Platform"/>
            <consortium name="The Broad Institute Genome Sequencing Center for Infectious Disease"/>
            <person name="Wu L."/>
            <person name="Ma J."/>
        </authorList>
    </citation>
    <scope>NUCLEOTIDE SEQUENCE [LARGE SCALE GENOMIC DNA]</scope>
    <source>
        <strain evidence="4">KCTC 42224</strain>
    </source>
</reference>
<dbReference type="Pfam" id="PF07486">
    <property type="entry name" value="Hydrolase_2"/>
    <property type="match status" value="1"/>
</dbReference>
<keyword evidence="1" id="KW-0472">Membrane</keyword>
<dbReference type="Proteomes" id="UP001595683">
    <property type="component" value="Unassembled WGS sequence"/>
</dbReference>
<keyword evidence="1" id="KW-1133">Transmembrane helix</keyword>
<sequence length="431" mass="44655">MASTPLDPAQAAPPDTAAQRAELALRAAIALLFLVGLAALLRVLAPAPDHGALRVDLATPTAPPPALPDPAALLAVSAQDARASNAAVAIADAPVAAAPFVMPTTLAAGHERARDCLAAAAWYEAGDDPSGERAVIQVVLNRARHPAFAASVCGVVFQGSERVTGCQFTFTCDGSLATRHPGPAAWARARAIAGAALAGAVDPRVGWATHYHADYVVPKWRDSLTKLAQVGAHLFYRWQGWWGTAPAFRRHAGDPAAEPLELKLAALSPAHDAAKAGQDPALLAGLADSDEGVSANTRLSATGALAMLDDAPPAAMAPGRAALLARHDAATGASGPSETATIRLTFDPALFPGRYAIQALEACGHRPTCLVLGWRGNTGSGSLDTLAFAYRRDRTNGGEGAWWDCTLTPRTDKAQCLPPPEQRAGLLAERR</sequence>
<organism evidence="3 4">
    <name type="scientific">Novosphingobium pokkalii</name>
    <dbReference type="NCBI Taxonomy" id="1770194"/>
    <lineage>
        <taxon>Bacteria</taxon>
        <taxon>Pseudomonadati</taxon>
        <taxon>Pseudomonadota</taxon>
        <taxon>Alphaproteobacteria</taxon>
        <taxon>Sphingomonadales</taxon>
        <taxon>Sphingomonadaceae</taxon>
        <taxon>Novosphingobium</taxon>
    </lineage>
</organism>
<evidence type="ECO:0000259" key="2">
    <source>
        <dbReference type="Pfam" id="PF07486"/>
    </source>
</evidence>